<evidence type="ECO:0000256" key="8">
    <source>
        <dbReference type="SAM" id="SignalP"/>
    </source>
</evidence>
<dbReference type="InterPro" id="IPR036909">
    <property type="entry name" value="Cyt_c-like_dom_sf"/>
</dbReference>
<dbReference type="GO" id="GO:0009055">
    <property type="term" value="F:electron transfer activity"/>
    <property type="evidence" value="ECO:0007669"/>
    <property type="project" value="InterPro"/>
</dbReference>
<keyword evidence="4" id="KW-0249">Electron transport</keyword>
<dbReference type="RefSeq" id="WP_047848802.1">
    <property type="nucleotide sequence ID" value="NZ_AEJF01000135.1"/>
</dbReference>
<dbReference type="Pfam" id="PF00034">
    <property type="entry name" value="Cytochrom_C"/>
    <property type="match status" value="1"/>
</dbReference>
<keyword evidence="11" id="KW-1185">Reference proteome</keyword>
<dbReference type="PRINTS" id="PR00605">
    <property type="entry name" value="CYTCHROMECIC"/>
</dbReference>
<feature type="binding site" description="covalent" evidence="6">
    <location>
        <position position="52"/>
    </location>
    <ligand>
        <name>heme c</name>
        <dbReference type="ChEBI" id="CHEBI:61717"/>
        <label>1</label>
    </ligand>
</feature>
<feature type="binding site" description="covalent" evidence="6">
    <location>
        <position position="154"/>
    </location>
    <ligand>
        <name>heme c</name>
        <dbReference type="ChEBI" id="CHEBI:61717"/>
        <label>2</label>
    </ligand>
</feature>
<protein>
    <submittedName>
        <fullName evidence="10">Cytochrome C</fullName>
    </submittedName>
</protein>
<feature type="signal peptide" evidence="8">
    <location>
        <begin position="1"/>
        <end position="31"/>
    </location>
</feature>
<dbReference type="PANTHER" id="PTHR33751">
    <property type="entry name" value="CBB3-TYPE CYTOCHROME C OXIDASE SUBUNIT FIXP"/>
    <property type="match status" value="1"/>
</dbReference>
<keyword evidence="3 7" id="KW-0479">Metal-binding</keyword>
<dbReference type="InterPro" id="IPR008168">
    <property type="entry name" value="Cyt_C_IC"/>
</dbReference>
<dbReference type="PROSITE" id="PS51007">
    <property type="entry name" value="CYTC"/>
    <property type="match status" value="1"/>
</dbReference>
<sequence>MSGAVGKVSSRSAFAMCVVTIALGMAATARADDMMAGKTIATQGTAKGVAACISCHGAKGEGNAAAGFPRLAGVNASYLSGQLSAFANGERQSTIMQPFAKLLSSNGRSAVALYFSALPPPAGIKTNDRTAIKPSDIGAWIATRGRWDQGLPACAQCHGPGGIGVGVTFPPLAGQPAAYIESQLHGWKKGARPPGPMALMPVIVSKLSDTDISAVAAYYAGNAGPSDNAAPTGSKQ</sequence>
<proteinExistence type="predicted"/>
<dbReference type="SUPFAM" id="SSF46626">
    <property type="entry name" value="Cytochrome c"/>
    <property type="match status" value="2"/>
</dbReference>
<evidence type="ECO:0000313" key="11">
    <source>
        <dbReference type="Proteomes" id="UP000035963"/>
    </source>
</evidence>
<accession>A0A0J1CU13</accession>
<dbReference type="PIRSF" id="PIRSF000005">
    <property type="entry name" value="Cytochrome_c4"/>
    <property type="match status" value="1"/>
</dbReference>
<dbReference type="Gene3D" id="1.10.760.10">
    <property type="entry name" value="Cytochrome c-like domain"/>
    <property type="match status" value="2"/>
</dbReference>
<keyword evidence="5 7" id="KW-0408">Iron</keyword>
<evidence type="ECO:0000256" key="6">
    <source>
        <dbReference type="PIRSR" id="PIRSR000005-1"/>
    </source>
</evidence>
<reference evidence="10 11" key="1">
    <citation type="journal article" date="2015" name="Genome Announc.">
        <title>Draft Genome Sequence of Burkholderia sp. Strain PML1(12), an Ectomycorrhizosphere-Inhabiting Bacterium with Effective Mineral-Weathering Ability.</title>
        <authorList>
            <person name="Uroz S."/>
            <person name="Oger P."/>
        </authorList>
    </citation>
    <scope>NUCLEOTIDE SEQUENCE [LARGE SCALE GENOMIC DNA]</scope>
    <source>
        <strain evidence="11">PML1(12)</strain>
    </source>
</reference>
<evidence type="ECO:0000256" key="4">
    <source>
        <dbReference type="ARBA" id="ARBA00022982"/>
    </source>
</evidence>
<evidence type="ECO:0000256" key="5">
    <source>
        <dbReference type="ARBA" id="ARBA00023004"/>
    </source>
</evidence>
<evidence type="ECO:0000256" key="3">
    <source>
        <dbReference type="ARBA" id="ARBA00022723"/>
    </source>
</evidence>
<feature type="binding site" description="axial binding residue" evidence="7">
    <location>
        <position position="158"/>
    </location>
    <ligand>
        <name>heme c</name>
        <dbReference type="ChEBI" id="CHEBI:61717"/>
        <label>2</label>
    </ligand>
    <ligandPart>
        <name>Fe</name>
        <dbReference type="ChEBI" id="CHEBI:18248"/>
    </ligandPart>
</feature>
<keyword evidence="8" id="KW-0732">Signal</keyword>
<dbReference type="Pfam" id="PF13442">
    <property type="entry name" value="Cytochrome_CBB3"/>
    <property type="match status" value="1"/>
</dbReference>
<dbReference type="GO" id="GO:0005506">
    <property type="term" value="F:iron ion binding"/>
    <property type="evidence" value="ECO:0007669"/>
    <property type="project" value="InterPro"/>
</dbReference>
<dbReference type="PANTHER" id="PTHR33751:SF11">
    <property type="entry name" value="BLL4483 PROTEIN"/>
    <property type="match status" value="1"/>
</dbReference>
<evidence type="ECO:0000313" key="10">
    <source>
        <dbReference type="EMBL" id="KLU24077.1"/>
    </source>
</evidence>
<dbReference type="InterPro" id="IPR050597">
    <property type="entry name" value="Cytochrome_c_Oxidase_Subunit"/>
</dbReference>
<keyword evidence="1" id="KW-0813">Transport</keyword>
<evidence type="ECO:0000256" key="1">
    <source>
        <dbReference type="ARBA" id="ARBA00022448"/>
    </source>
</evidence>
<comment type="PTM">
    <text evidence="6">Binds 2 heme c groups covalently per subunit.</text>
</comment>
<dbReference type="AlphaFoldDB" id="A0A0J1CU13"/>
<dbReference type="InterPro" id="IPR009056">
    <property type="entry name" value="Cyt_c-like_dom"/>
</dbReference>
<dbReference type="OrthoDB" id="9773456at2"/>
<feature type="binding site" description="covalent" evidence="6">
    <location>
        <position position="55"/>
    </location>
    <ligand>
        <name>heme c</name>
        <dbReference type="ChEBI" id="CHEBI:61717"/>
        <label>1</label>
    </ligand>
</feature>
<dbReference type="Proteomes" id="UP000035963">
    <property type="component" value="Unassembled WGS sequence"/>
</dbReference>
<dbReference type="GO" id="GO:0020037">
    <property type="term" value="F:heme binding"/>
    <property type="evidence" value="ECO:0007669"/>
    <property type="project" value="InterPro"/>
</dbReference>
<keyword evidence="2 6" id="KW-0349">Heme</keyword>
<gene>
    <name evidence="10" type="ORF">EOS_21905</name>
</gene>
<comment type="caution">
    <text evidence="10">The sequence shown here is derived from an EMBL/GenBank/DDBJ whole genome shotgun (WGS) entry which is preliminary data.</text>
</comment>
<feature type="binding site" description="covalent" evidence="6">
    <location>
        <position position="157"/>
    </location>
    <ligand>
        <name>heme c</name>
        <dbReference type="ChEBI" id="CHEBI:61717"/>
        <label>2</label>
    </ligand>
</feature>
<feature type="binding site" description="axial binding residue" evidence="7">
    <location>
        <position position="200"/>
    </location>
    <ligand>
        <name>heme c</name>
        <dbReference type="ChEBI" id="CHEBI:61717"/>
        <label>2</label>
    </ligand>
    <ligandPart>
        <name>Fe</name>
        <dbReference type="ChEBI" id="CHEBI:18248"/>
    </ligandPart>
</feature>
<feature type="chain" id="PRO_5005249889" evidence="8">
    <location>
        <begin position="32"/>
        <end position="236"/>
    </location>
</feature>
<organism evidence="10 11">
    <name type="scientific">Caballeronia mineralivorans PML1(12)</name>
    <dbReference type="NCBI Taxonomy" id="908627"/>
    <lineage>
        <taxon>Bacteria</taxon>
        <taxon>Pseudomonadati</taxon>
        <taxon>Pseudomonadota</taxon>
        <taxon>Betaproteobacteria</taxon>
        <taxon>Burkholderiales</taxon>
        <taxon>Burkholderiaceae</taxon>
        <taxon>Caballeronia</taxon>
    </lineage>
</organism>
<evidence type="ECO:0000256" key="7">
    <source>
        <dbReference type="PIRSR" id="PIRSR000005-2"/>
    </source>
</evidence>
<evidence type="ECO:0000256" key="2">
    <source>
        <dbReference type="ARBA" id="ARBA00022617"/>
    </source>
</evidence>
<feature type="domain" description="Cytochrome c" evidence="9">
    <location>
        <begin position="32"/>
        <end position="223"/>
    </location>
</feature>
<feature type="binding site" description="axial binding residue" evidence="7">
    <location>
        <position position="56"/>
    </location>
    <ligand>
        <name>heme c</name>
        <dbReference type="ChEBI" id="CHEBI:61717"/>
        <label>1</label>
    </ligand>
    <ligandPart>
        <name>Fe</name>
        <dbReference type="ChEBI" id="CHEBI:18248"/>
    </ligandPart>
</feature>
<name>A0A0J1CU13_9BURK</name>
<dbReference type="GO" id="GO:0042597">
    <property type="term" value="C:periplasmic space"/>
    <property type="evidence" value="ECO:0007669"/>
    <property type="project" value="InterPro"/>
</dbReference>
<dbReference type="InterPro" id="IPR024167">
    <property type="entry name" value="Cytochrome_c4-like"/>
</dbReference>
<dbReference type="EMBL" id="AEJF01000135">
    <property type="protein sequence ID" value="KLU24077.1"/>
    <property type="molecule type" value="Genomic_DNA"/>
</dbReference>
<evidence type="ECO:0000259" key="9">
    <source>
        <dbReference type="PROSITE" id="PS51007"/>
    </source>
</evidence>
<dbReference type="PATRIC" id="fig|908627.4.peg.4892"/>
<feature type="binding site" description="axial binding residue" evidence="7">
    <location>
        <position position="96"/>
    </location>
    <ligand>
        <name>heme c</name>
        <dbReference type="ChEBI" id="CHEBI:61717"/>
        <label>1</label>
    </ligand>
    <ligandPart>
        <name>Fe</name>
        <dbReference type="ChEBI" id="CHEBI:18248"/>
    </ligandPart>
</feature>